<proteinExistence type="inferred from homology"/>
<evidence type="ECO:0000256" key="6">
    <source>
        <dbReference type="ARBA" id="ARBA00022842"/>
    </source>
</evidence>
<keyword evidence="2" id="KW-1277">Toxin-antitoxin system</keyword>
<organism evidence="9 10">
    <name type="scientific">Cohnella cellulosilytica</name>
    <dbReference type="NCBI Taxonomy" id="986710"/>
    <lineage>
        <taxon>Bacteria</taxon>
        <taxon>Bacillati</taxon>
        <taxon>Bacillota</taxon>
        <taxon>Bacilli</taxon>
        <taxon>Bacillales</taxon>
        <taxon>Paenibacillaceae</taxon>
        <taxon>Cohnella</taxon>
    </lineage>
</organism>
<evidence type="ECO:0000259" key="8">
    <source>
        <dbReference type="Pfam" id="PF01850"/>
    </source>
</evidence>
<keyword evidence="10" id="KW-1185">Reference proteome</keyword>
<reference evidence="10" key="1">
    <citation type="journal article" date="2019" name="Int. J. Syst. Evol. Microbiol.">
        <title>The Global Catalogue of Microorganisms (GCM) 10K type strain sequencing project: providing services to taxonomists for standard genome sequencing and annotation.</title>
        <authorList>
            <consortium name="The Broad Institute Genomics Platform"/>
            <consortium name="The Broad Institute Genome Sequencing Center for Infectious Disease"/>
            <person name="Wu L."/>
            <person name="Ma J."/>
        </authorList>
    </citation>
    <scope>NUCLEOTIDE SEQUENCE [LARGE SCALE GENOMIC DNA]</scope>
    <source>
        <strain evidence="10">KCTC 12907</strain>
    </source>
</reference>
<keyword evidence="4" id="KW-0479">Metal-binding</keyword>
<evidence type="ECO:0000256" key="7">
    <source>
        <dbReference type="ARBA" id="ARBA00038093"/>
    </source>
</evidence>
<evidence type="ECO:0000256" key="3">
    <source>
        <dbReference type="ARBA" id="ARBA00022722"/>
    </source>
</evidence>
<comment type="similarity">
    <text evidence="7">Belongs to the PINc/VapC protein family.</text>
</comment>
<dbReference type="PANTHER" id="PTHR33653:SF1">
    <property type="entry name" value="RIBONUCLEASE VAPC2"/>
    <property type="match status" value="1"/>
</dbReference>
<dbReference type="InterPro" id="IPR050556">
    <property type="entry name" value="Type_II_TA_system_RNase"/>
</dbReference>
<evidence type="ECO:0000256" key="2">
    <source>
        <dbReference type="ARBA" id="ARBA00022649"/>
    </source>
</evidence>
<sequence length="125" mass="13919">MDTNIAIGLIDGEAPILNLIKQAAADRQNIYFSVVTECELISGLASEAEIRHIPFLRSGRFLEVTSSIARTAGNIRREQRVKGRRLKTPDALIVATALEHGLSLVSRDRDVWFAQDEYQVTIVKV</sequence>
<dbReference type="Gene3D" id="3.40.50.1010">
    <property type="entry name" value="5'-nuclease"/>
    <property type="match status" value="1"/>
</dbReference>
<dbReference type="InterPro" id="IPR002716">
    <property type="entry name" value="PIN_dom"/>
</dbReference>
<feature type="domain" description="PIN" evidence="8">
    <location>
        <begin position="2"/>
        <end position="110"/>
    </location>
</feature>
<dbReference type="SUPFAM" id="SSF88723">
    <property type="entry name" value="PIN domain-like"/>
    <property type="match status" value="1"/>
</dbReference>
<keyword evidence="5" id="KW-0378">Hydrolase</keyword>
<dbReference type="EMBL" id="JBHTAI010000002">
    <property type="protein sequence ID" value="MFC7147728.1"/>
    <property type="molecule type" value="Genomic_DNA"/>
</dbReference>
<gene>
    <name evidence="9" type="ORF">ACFQMJ_04180</name>
</gene>
<keyword evidence="6" id="KW-0460">Magnesium</keyword>
<evidence type="ECO:0000313" key="9">
    <source>
        <dbReference type="EMBL" id="MFC7147728.1"/>
    </source>
</evidence>
<name>A0ABW2F3S9_9BACL</name>
<accession>A0ABW2F3S9</accession>
<dbReference type="InterPro" id="IPR029060">
    <property type="entry name" value="PIN-like_dom_sf"/>
</dbReference>
<evidence type="ECO:0000256" key="5">
    <source>
        <dbReference type="ARBA" id="ARBA00022801"/>
    </source>
</evidence>
<dbReference type="Pfam" id="PF01850">
    <property type="entry name" value="PIN"/>
    <property type="match status" value="1"/>
</dbReference>
<keyword evidence="3" id="KW-0540">Nuclease</keyword>
<evidence type="ECO:0000256" key="1">
    <source>
        <dbReference type="ARBA" id="ARBA00001946"/>
    </source>
</evidence>
<evidence type="ECO:0000256" key="4">
    <source>
        <dbReference type="ARBA" id="ARBA00022723"/>
    </source>
</evidence>
<dbReference type="Proteomes" id="UP001596378">
    <property type="component" value="Unassembled WGS sequence"/>
</dbReference>
<comment type="caution">
    <text evidence="9">The sequence shown here is derived from an EMBL/GenBank/DDBJ whole genome shotgun (WGS) entry which is preliminary data.</text>
</comment>
<evidence type="ECO:0000313" key="10">
    <source>
        <dbReference type="Proteomes" id="UP001596378"/>
    </source>
</evidence>
<dbReference type="PANTHER" id="PTHR33653">
    <property type="entry name" value="RIBONUCLEASE VAPC2"/>
    <property type="match status" value="1"/>
</dbReference>
<protein>
    <submittedName>
        <fullName evidence="9">Type II toxin-antitoxin system VapC family toxin</fullName>
    </submittedName>
</protein>
<comment type="cofactor">
    <cofactor evidence="1">
        <name>Mg(2+)</name>
        <dbReference type="ChEBI" id="CHEBI:18420"/>
    </cofactor>
</comment>
<dbReference type="RefSeq" id="WP_378048167.1">
    <property type="nucleotide sequence ID" value="NZ_JBHMDN010000016.1"/>
</dbReference>